<feature type="domain" description="Apple" evidence="2">
    <location>
        <begin position="51"/>
        <end position="136"/>
    </location>
</feature>
<dbReference type="GeneID" id="36376235"/>
<dbReference type="WBParaSite" id="SRAE_1000212600.1">
    <property type="protein sequence ID" value="SRAE_1000212600.1"/>
    <property type="gene ID" value="WBGene00258740"/>
</dbReference>
<dbReference type="PROSITE" id="PS50948">
    <property type="entry name" value="PAN"/>
    <property type="match status" value="1"/>
</dbReference>
<evidence type="ECO:0000313" key="3">
    <source>
        <dbReference type="EMBL" id="CEF63870.1"/>
    </source>
</evidence>
<reference evidence="3 4" key="1">
    <citation type="submission" date="2014-09" db="EMBL/GenBank/DDBJ databases">
        <authorList>
            <person name="Martin A.A."/>
        </authorList>
    </citation>
    <scope>NUCLEOTIDE SEQUENCE</scope>
    <source>
        <strain evidence="4">ED321</strain>
        <strain evidence="3">ED321 Heterogonic</strain>
    </source>
</reference>
<proteinExistence type="predicted"/>
<dbReference type="SUPFAM" id="SSF57414">
    <property type="entry name" value="Hairpin loop containing domain-like"/>
    <property type="match status" value="1"/>
</dbReference>
<dbReference type="CTD" id="36376235"/>
<feature type="signal peptide" evidence="1">
    <location>
        <begin position="1"/>
        <end position="19"/>
    </location>
</feature>
<dbReference type="OrthoDB" id="5785423at2759"/>
<reference evidence="5" key="2">
    <citation type="submission" date="2020-12" db="UniProtKB">
        <authorList>
            <consortium name="WormBaseParasite"/>
        </authorList>
    </citation>
    <scope>IDENTIFICATION</scope>
</reference>
<keyword evidence="4" id="KW-1185">Reference proteome</keyword>
<dbReference type="EMBL" id="LN609528">
    <property type="protein sequence ID" value="CEF63870.1"/>
    <property type="molecule type" value="Genomic_DNA"/>
</dbReference>
<sequence>MTKVLSTILFCTFFAIVFSTTEWFGDLRAQYNPLPAGEEPFYDVMYDDTVCPQGLKSKAIPEYVYFGAMVASFSTNDKNDCLQSCITNTKCKAVNFFEPIKRKDKGFCELLSENQYDNPRLLRSFKKATYYENVACRYTTDNNLSGISKAKAVIPVFRNDKRKHESIMNAINPKDSREYSLSMLKKIADKIHEFNSRFRS</sequence>
<evidence type="ECO:0000313" key="4">
    <source>
        <dbReference type="Proteomes" id="UP000035682"/>
    </source>
</evidence>
<dbReference type="AlphaFoldDB" id="A0A090L8Q0"/>
<dbReference type="OMA" id="YFENIQC"/>
<accession>A0A090L8Q0</accession>
<evidence type="ECO:0000256" key="1">
    <source>
        <dbReference type="SAM" id="SignalP"/>
    </source>
</evidence>
<evidence type="ECO:0000259" key="2">
    <source>
        <dbReference type="PROSITE" id="PS50948"/>
    </source>
</evidence>
<dbReference type="WormBase" id="SRAE_1000212600">
    <property type="protein sequence ID" value="SRP00282"/>
    <property type="gene ID" value="WBGene00258740"/>
</dbReference>
<evidence type="ECO:0000313" key="5">
    <source>
        <dbReference type="WBParaSite" id="SRAE_1000212600.1"/>
    </source>
</evidence>
<organism evidence="3">
    <name type="scientific">Strongyloides ratti</name>
    <name type="common">Parasitic roundworm</name>
    <dbReference type="NCBI Taxonomy" id="34506"/>
    <lineage>
        <taxon>Eukaryota</taxon>
        <taxon>Metazoa</taxon>
        <taxon>Ecdysozoa</taxon>
        <taxon>Nematoda</taxon>
        <taxon>Chromadorea</taxon>
        <taxon>Rhabditida</taxon>
        <taxon>Tylenchina</taxon>
        <taxon>Panagrolaimomorpha</taxon>
        <taxon>Strongyloidoidea</taxon>
        <taxon>Strongyloididae</taxon>
        <taxon>Strongyloides</taxon>
    </lineage>
</organism>
<protein>
    <submittedName>
        <fullName evidence="3 5">PAN-1 domain and Apple-like domain-containing protein</fullName>
    </submittedName>
</protein>
<keyword evidence="1" id="KW-0732">Signal</keyword>
<evidence type="ECO:0000313" key="6">
    <source>
        <dbReference type="WormBase" id="SRAE_1000212600"/>
    </source>
</evidence>
<dbReference type="SMART" id="SM00473">
    <property type="entry name" value="PAN_AP"/>
    <property type="match status" value="1"/>
</dbReference>
<feature type="chain" id="PRO_5015030615" evidence="1">
    <location>
        <begin position="20"/>
        <end position="200"/>
    </location>
</feature>
<dbReference type="Gene3D" id="3.50.4.10">
    <property type="entry name" value="Hepatocyte Growth Factor"/>
    <property type="match status" value="1"/>
</dbReference>
<gene>
    <name evidence="3 5 6" type="ORF">SRAE_1000212600</name>
</gene>
<dbReference type="Pfam" id="PF00024">
    <property type="entry name" value="PAN_1"/>
    <property type="match status" value="1"/>
</dbReference>
<dbReference type="Proteomes" id="UP000035682">
    <property type="component" value="Unplaced"/>
</dbReference>
<dbReference type="InterPro" id="IPR003609">
    <property type="entry name" value="Pan_app"/>
</dbReference>
<name>A0A090L8Q0_STRRB</name>
<dbReference type="RefSeq" id="XP_024503071.1">
    <property type="nucleotide sequence ID" value="XM_024649167.1"/>
</dbReference>